<reference evidence="3 4" key="1">
    <citation type="journal article" date="2021" name="Sci. Rep.">
        <title>The genome of the diatom Chaetoceros tenuissimus carries an ancient integrated fragment of an extant virus.</title>
        <authorList>
            <person name="Hongo Y."/>
            <person name="Kimura K."/>
            <person name="Takaki Y."/>
            <person name="Yoshida Y."/>
            <person name="Baba S."/>
            <person name="Kobayashi G."/>
            <person name="Nagasaki K."/>
            <person name="Hano T."/>
            <person name="Tomaru Y."/>
        </authorList>
    </citation>
    <scope>NUCLEOTIDE SEQUENCE [LARGE SCALE GENOMIC DNA]</scope>
    <source>
        <strain evidence="3 4">NIES-3715</strain>
    </source>
</reference>
<evidence type="ECO:0000259" key="2">
    <source>
        <dbReference type="SMART" id="SM00992"/>
    </source>
</evidence>
<evidence type="ECO:0000313" key="4">
    <source>
        <dbReference type="Proteomes" id="UP001054902"/>
    </source>
</evidence>
<feature type="domain" description="Hemimethylated DNA-binding" evidence="2">
    <location>
        <begin position="440"/>
        <end position="547"/>
    </location>
</feature>
<dbReference type="AlphaFoldDB" id="A0AAD3D9F8"/>
<dbReference type="Pfam" id="PF08755">
    <property type="entry name" value="YccV-like"/>
    <property type="match status" value="1"/>
</dbReference>
<dbReference type="SMART" id="SM00992">
    <property type="entry name" value="YccV-like"/>
    <property type="match status" value="2"/>
</dbReference>
<accession>A0AAD3D9F8</accession>
<feature type="repeat" description="TPR" evidence="1">
    <location>
        <begin position="702"/>
        <end position="735"/>
    </location>
</feature>
<dbReference type="InterPro" id="IPR053189">
    <property type="entry name" value="Clp_protease_adapter_ClpF"/>
</dbReference>
<name>A0AAD3D9F8_9STRA</name>
<evidence type="ECO:0000256" key="1">
    <source>
        <dbReference type="PROSITE-ProRule" id="PRU00339"/>
    </source>
</evidence>
<sequence>MLATFTRRQFQRRTITKDFQLSSFSTSKKSSLEKQKILSKTLYRQILRWSRTFQNIPFDPMPPLTLMPPRIDATALQTFASIHENESTVKDEKDKHLLHLTKSLPRNTIIEEHKLVIPIHNANDVKNATRTAYALNNYTNDSQTDLDELKHRVSLGLEVLKSLNQLGGVLEPRKESRQAHLNRNGVQFGIGGIVQHKTKRWRGVVAGWKKVEVISSKSDKTSLTNKNYDLEDNIDGDDDADAQFTVEYTIHVDEGDAAHTRTRVLGSVVAMQNELEEVSDNDLKRIRNSLIKRQFEKFDPIKRAFIPGDLLQYEYPKDVEEYSTEQLKIESMDMIEKHDNAKKIITACRQIASELHQILRNVSSCLETRKMNILADFEKKLSQIISGKFDQNFADQITKDVSEESSHKIAMKHLHELLNISTEINSMLWQHNTAKKNVDRIKFQLGSVVKHKKYGFRGVIIAWDPYPKTDVSQWDGLQDIEGDVNSMPFYHVIPDLEDTRQAFGAERPFRYVCQENLELCPEIEQDIEVTLEEGWSNSEGKNEFVPPASLKFCHAEINGEDDEIVATTLGEMQSKFNKLLISVRERDSYDDGIRLDINVHDLFDLLKYTECLEDAFVAEEAIKETWKAHKDKNVRLSLDDGIADLLRADKTSALSIYEKIIEEDPEYLEAHNKKATCHYMLGEMQKSIEAAKKVIDLNPLHSQAHAGLGLVYSDLNNHKMAAKSFRRCLQLNPWSPVSSRLNHCLDVMKKLEINEEDELS</sequence>
<dbReference type="InterPro" id="IPR011722">
    <property type="entry name" value="Hemimethylated_DNA-bd_dom"/>
</dbReference>
<feature type="domain" description="Hemimethylated DNA-binding" evidence="2">
    <location>
        <begin position="185"/>
        <end position="308"/>
    </location>
</feature>
<proteinExistence type="predicted"/>
<organism evidence="3 4">
    <name type="scientific">Chaetoceros tenuissimus</name>
    <dbReference type="NCBI Taxonomy" id="426638"/>
    <lineage>
        <taxon>Eukaryota</taxon>
        <taxon>Sar</taxon>
        <taxon>Stramenopiles</taxon>
        <taxon>Ochrophyta</taxon>
        <taxon>Bacillariophyta</taxon>
        <taxon>Coscinodiscophyceae</taxon>
        <taxon>Chaetocerotophycidae</taxon>
        <taxon>Chaetocerotales</taxon>
        <taxon>Chaetocerotaceae</taxon>
        <taxon>Chaetoceros</taxon>
    </lineage>
</organism>
<keyword evidence="1" id="KW-0802">TPR repeat</keyword>
<dbReference type="InterPro" id="IPR019734">
    <property type="entry name" value="TPR_rpt"/>
</dbReference>
<dbReference type="SUPFAM" id="SSF141255">
    <property type="entry name" value="YccV-like"/>
    <property type="match status" value="1"/>
</dbReference>
<comment type="caution">
    <text evidence="3">The sequence shown here is derived from an EMBL/GenBank/DDBJ whole genome shotgun (WGS) entry which is preliminary data.</text>
</comment>
<dbReference type="EMBL" id="BLLK01000062">
    <property type="protein sequence ID" value="GFH59235.1"/>
    <property type="molecule type" value="Genomic_DNA"/>
</dbReference>
<dbReference type="InterPro" id="IPR036623">
    <property type="entry name" value="Hemimethylated_DNA-bd_sf"/>
</dbReference>
<dbReference type="Pfam" id="PF13181">
    <property type="entry name" value="TPR_8"/>
    <property type="match status" value="1"/>
</dbReference>
<dbReference type="PANTHER" id="PTHR48439:SF1">
    <property type="entry name" value="HEMIMETHYLATED DNA-BINDING DOMAIN-CONTAINING PROTEIN"/>
    <property type="match status" value="1"/>
</dbReference>
<dbReference type="SMART" id="SM00028">
    <property type="entry name" value="TPR"/>
    <property type="match status" value="3"/>
</dbReference>
<keyword evidence="4" id="KW-1185">Reference proteome</keyword>
<dbReference type="InterPro" id="IPR011990">
    <property type="entry name" value="TPR-like_helical_dom_sf"/>
</dbReference>
<evidence type="ECO:0000313" key="3">
    <source>
        <dbReference type="EMBL" id="GFH59235.1"/>
    </source>
</evidence>
<dbReference type="Proteomes" id="UP001054902">
    <property type="component" value="Unassembled WGS sequence"/>
</dbReference>
<dbReference type="Gene3D" id="1.25.40.10">
    <property type="entry name" value="Tetratricopeptide repeat domain"/>
    <property type="match status" value="1"/>
</dbReference>
<dbReference type="NCBIfam" id="TIGR02097">
    <property type="entry name" value="yccV"/>
    <property type="match status" value="1"/>
</dbReference>
<protein>
    <recommendedName>
        <fullName evidence="2">Hemimethylated DNA-binding domain-containing protein</fullName>
    </recommendedName>
</protein>
<dbReference type="Gene3D" id="2.30.30.390">
    <property type="entry name" value="Hemimethylated DNA-binding domain"/>
    <property type="match status" value="1"/>
</dbReference>
<gene>
    <name evidence="3" type="ORF">CTEN210_15711</name>
</gene>
<dbReference type="GO" id="GO:0003677">
    <property type="term" value="F:DNA binding"/>
    <property type="evidence" value="ECO:0007669"/>
    <property type="project" value="InterPro"/>
</dbReference>
<dbReference type="PROSITE" id="PS50005">
    <property type="entry name" value="TPR"/>
    <property type="match status" value="1"/>
</dbReference>
<dbReference type="SUPFAM" id="SSF48452">
    <property type="entry name" value="TPR-like"/>
    <property type="match status" value="1"/>
</dbReference>
<dbReference type="PANTHER" id="PTHR48439">
    <property type="entry name" value="HEMIMETHYLATED DNA-BINDING DOMAIN-CONTAINING PROTEIN"/>
    <property type="match status" value="1"/>
</dbReference>